<dbReference type="InterPro" id="IPR043128">
    <property type="entry name" value="Rev_trsase/Diguanyl_cyclase"/>
</dbReference>
<sequence>MGYWIVVVDDETMTLTQVKSILREQDMRVSCLRSGRDLLKFMEKNTPDLILLDIQMPEMDGFEAYQELRRLEEAAGRGPTPIIFLSGVETSEAERRSLEQGASDFIRKPIHKEVLCKRILNAVKHTKDIEILKEEAALDKLTGFLNKAAGTVRLTKLCAEQTGMLLILDLDNFKMVNDIYGHSMGDKFLVAFADVVRRNIRGQDVMARVGGDEFMGFFINMRDETALHSLHQRLNEQLLKEAVRLAGDDFDIPLSISIGAALVPEHGRDYESLFPLADSALYKVKQNGKNGSRIYGPEGDAAAAGDNDIKKEFDHIMQIVEGWHRGGGAPAMNLEQFSLLYRFVQQFYKRYGGMVVKLMFILSEEDTAEPRPYTLTDAAEKFGLCLQDTLRKSDMILRHKPNQFLVLLQNLSEKDFPIVFRRIMNVWEAGKKHTGIHIEYLMEYVIYEKENYDK</sequence>
<gene>
    <name evidence="4" type="ORF">SAMN05216366_10837</name>
</gene>
<evidence type="ECO:0000259" key="3">
    <source>
        <dbReference type="PROSITE" id="PS50887"/>
    </source>
</evidence>
<evidence type="ECO:0000313" key="5">
    <source>
        <dbReference type="Proteomes" id="UP000182412"/>
    </source>
</evidence>
<dbReference type="PROSITE" id="PS50110">
    <property type="entry name" value="RESPONSE_REGULATORY"/>
    <property type="match status" value="1"/>
</dbReference>
<dbReference type="OrthoDB" id="9805474at2"/>
<dbReference type="Pfam" id="PF00072">
    <property type="entry name" value="Response_reg"/>
    <property type="match status" value="1"/>
</dbReference>
<dbReference type="CDD" id="cd01949">
    <property type="entry name" value="GGDEF"/>
    <property type="match status" value="1"/>
</dbReference>
<dbReference type="InterPro" id="IPR029787">
    <property type="entry name" value="Nucleotide_cyclase"/>
</dbReference>
<organism evidence="4 5">
    <name type="scientific">Selenomonas ruminantium</name>
    <dbReference type="NCBI Taxonomy" id="971"/>
    <lineage>
        <taxon>Bacteria</taxon>
        <taxon>Bacillati</taxon>
        <taxon>Bacillota</taxon>
        <taxon>Negativicutes</taxon>
        <taxon>Selenomonadales</taxon>
        <taxon>Selenomonadaceae</taxon>
        <taxon>Selenomonas</taxon>
    </lineage>
</organism>
<dbReference type="SMART" id="SM00267">
    <property type="entry name" value="GGDEF"/>
    <property type="match status" value="1"/>
</dbReference>
<dbReference type="CDD" id="cd00156">
    <property type="entry name" value="REC"/>
    <property type="match status" value="1"/>
</dbReference>
<keyword evidence="1" id="KW-0597">Phosphoprotein</keyword>
<dbReference type="InterPro" id="IPR011006">
    <property type="entry name" value="CheY-like_superfamily"/>
</dbReference>
<evidence type="ECO:0000313" key="4">
    <source>
        <dbReference type="EMBL" id="SDP17369.1"/>
    </source>
</evidence>
<dbReference type="NCBIfam" id="TIGR00254">
    <property type="entry name" value="GGDEF"/>
    <property type="match status" value="1"/>
</dbReference>
<reference evidence="4 5" key="1">
    <citation type="submission" date="2016-10" db="EMBL/GenBank/DDBJ databases">
        <authorList>
            <person name="de Groot N.N."/>
        </authorList>
    </citation>
    <scope>NUCLEOTIDE SEQUENCE [LARGE SCALE GENOMIC DNA]</scope>
    <source>
        <strain evidence="4 5">S137</strain>
    </source>
</reference>
<dbReference type="Proteomes" id="UP000182412">
    <property type="component" value="Unassembled WGS sequence"/>
</dbReference>
<accession>A0A1H0QKU5</accession>
<dbReference type="SUPFAM" id="SSF52172">
    <property type="entry name" value="CheY-like"/>
    <property type="match status" value="1"/>
</dbReference>
<protein>
    <submittedName>
        <fullName evidence="4">Diguanylate cyclase (GGDEF) domain-containing protein</fullName>
    </submittedName>
</protein>
<dbReference type="PANTHER" id="PTHR45138">
    <property type="entry name" value="REGULATORY COMPONENTS OF SENSORY TRANSDUCTION SYSTEM"/>
    <property type="match status" value="1"/>
</dbReference>
<dbReference type="EMBL" id="FNJQ01000008">
    <property type="protein sequence ID" value="SDP17369.1"/>
    <property type="molecule type" value="Genomic_DNA"/>
</dbReference>
<dbReference type="GO" id="GO:0043709">
    <property type="term" value="P:cell adhesion involved in single-species biofilm formation"/>
    <property type="evidence" value="ECO:0007669"/>
    <property type="project" value="TreeGrafter"/>
</dbReference>
<name>A0A1H0QKU5_SELRU</name>
<evidence type="ECO:0000259" key="2">
    <source>
        <dbReference type="PROSITE" id="PS50110"/>
    </source>
</evidence>
<dbReference type="SMART" id="SM00448">
    <property type="entry name" value="REC"/>
    <property type="match status" value="1"/>
</dbReference>
<proteinExistence type="predicted"/>
<dbReference type="Gene3D" id="3.30.70.270">
    <property type="match status" value="1"/>
</dbReference>
<evidence type="ECO:0000256" key="1">
    <source>
        <dbReference type="PROSITE-ProRule" id="PRU00169"/>
    </source>
</evidence>
<dbReference type="PROSITE" id="PS50887">
    <property type="entry name" value="GGDEF"/>
    <property type="match status" value="1"/>
</dbReference>
<dbReference type="SUPFAM" id="SSF55073">
    <property type="entry name" value="Nucleotide cyclase"/>
    <property type="match status" value="1"/>
</dbReference>
<dbReference type="InterPro" id="IPR050469">
    <property type="entry name" value="Diguanylate_Cyclase"/>
</dbReference>
<dbReference type="GO" id="GO:0052621">
    <property type="term" value="F:diguanylate cyclase activity"/>
    <property type="evidence" value="ECO:0007669"/>
    <property type="project" value="TreeGrafter"/>
</dbReference>
<dbReference type="RefSeq" id="WP_074571856.1">
    <property type="nucleotide sequence ID" value="NZ_FNJQ01000008.1"/>
</dbReference>
<dbReference type="GO" id="GO:0005886">
    <property type="term" value="C:plasma membrane"/>
    <property type="evidence" value="ECO:0007669"/>
    <property type="project" value="TreeGrafter"/>
</dbReference>
<feature type="domain" description="Response regulatory" evidence="2">
    <location>
        <begin position="4"/>
        <end position="123"/>
    </location>
</feature>
<dbReference type="InterPro" id="IPR000160">
    <property type="entry name" value="GGDEF_dom"/>
</dbReference>
<feature type="domain" description="GGDEF" evidence="3">
    <location>
        <begin position="161"/>
        <end position="297"/>
    </location>
</feature>
<dbReference type="GO" id="GO:0000160">
    <property type="term" value="P:phosphorelay signal transduction system"/>
    <property type="evidence" value="ECO:0007669"/>
    <property type="project" value="InterPro"/>
</dbReference>
<dbReference type="InterPro" id="IPR001789">
    <property type="entry name" value="Sig_transdc_resp-reg_receiver"/>
</dbReference>
<dbReference type="Gene3D" id="3.40.50.2300">
    <property type="match status" value="1"/>
</dbReference>
<dbReference type="PANTHER" id="PTHR45138:SF9">
    <property type="entry name" value="DIGUANYLATE CYCLASE DGCM-RELATED"/>
    <property type="match status" value="1"/>
</dbReference>
<dbReference type="Pfam" id="PF00990">
    <property type="entry name" value="GGDEF"/>
    <property type="match status" value="1"/>
</dbReference>
<dbReference type="AlphaFoldDB" id="A0A1H0QKU5"/>
<feature type="modified residue" description="4-aspartylphosphate" evidence="1">
    <location>
        <position position="53"/>
    </location>
</feature>
<dbReference type="GO" id="GO:1902201">
    <property type="term" value="P:negative regulation of bacterial-type flagellum-dependent cell motility"/>
    <property type="evidence" value="ECO:0007669"/>
    <property type="project" value="TreeGrafter"/>
</dbReference>